<dbReference type="RefSeq" id="XP_028925359.1">
    <property type="nucleotide sequence ID" value="XM_029069526.2"/>
</dbReference>
<evidence type="ECO:0000256" key="5">
    <source>
        <dbReference type="ARBA" id="ARBA00023117"/>
    </source>
</evidence>
<dbReference type="GO" id="GO:0003677">
    <property type="term" value="F:DNA binding"/>
    <property type="evidence" value="ECO:0007669"/>
    <property type="project" value="InterPro"/>
</dbReference>
<dbReference type="InterPro" id="IPR036427">
    <property type="entry name" value="Bromodomain-like_sf"/>
</dbReference>
<dbReference type="InParanoid" id="K7E9R3"/>
<protein>
    <recommendedName>
        <fullName evidence="15">SP110 nuclear body protein</fullName>
    </recommendedName>
</protein>
<evidence type="ECO:0000259" key="11">
    <source>
        <dbReference type="PROSITE" id="PS50864"/>
    </source>
</evidence>
<feature type="compositionally biased region" description="Polar residues" evidence="8">
    <location>
        <begin position="174"/>
        <end position="185"/>
    </location>
</feature>
<keyword evidence="1" id="KW-0597">Phosphoprotein</keyword>
<keyword evidence="4" id="KW-0862">Zinc</keyword>
<dbReference type="InterPro" id="IPR030411">
    <property type="entry name" value="Sp140_Bromo"/>
</dbReference>
<dbReference type="InterPro" id="IPR013083">
    <property type="entry name" value="Znf_RING/FYVE/PHD"/>
</dbReference>
<dbReference type="Bgee" id="ENSOANG00000029061">
    <property type="expression patterns" value="Expressed in ovary and 8 other cell types or tissues"/>
</dbReference>
<dbReference type="PANTHER" id="PTHR46386:SF1">
    <property type="entry name" value="NUCLEAR BODY PROTEIN SP140-LIKE PROTEIN"/>
    <property type="match status" value="1"/>
</dbReference>
<dbReference type="STRING" id="9258.ENSOANP00000030270"/>
<dbReference type="Gene3D" id="3.10.390.10">
    <property type="entry name" value="SAND domain-like"/>
    <property type="match status" value="2"/>
</dbReference>
<dbReference type="RefSeq" id="XP_028925357.1">
    <property type="nucleotide sequence ID" value="XM_029069524.2"/>
</dbReference>
<evidence type="ECO:0000256" key="8">
    <source>
        <dbReference type="SAM" id="MobiDB-lite"/>
    </source>
</evidence>
<dbReference type="KEGG" id="oaa:100083172"/>
<dbReference type="Ensembl" id="ENSOANT00000039511.2">
    <property type="protein sequence ID" value="ENSOANP00000030270.2"/>
    <property type="gene ID" value="ENSOANG00000029061.2"/>
</dbReference>
<dbReference type="GO" id="GO:0005634">
    <property type="term" value="C:nucleus"/>
    <property type="evidence" value="ECO:0000318"/>
    <property type="project" value="GO_Central"/>
</dbReference>
<feature type="domain" description="PHD-type" evidence="10">
    <location>
        <begin position="403"/>
        <end position="449"/>
    </location>
</feature>
<feature type="region of interest" description="Disordered" evidence="8">
    <location>
        <begin position="273"/>
        <end position="294"/>
    </location>
</feature>
<dbReference type="RefSeq" id="XP_028925360.1">
    <property type="nucleotide sequence ID" value="XM_029069527.2"/>
</dbReference>
<dbReference type="OrthoDB" id="1870062at2759"/>
<evidence type="ECO:0000259" key="12">
    <source>
        <dbReference type="PROSITE" id="PS51414"/>
    </source>
</evidence>
<dbReference type="CDD" id="cd15541">
    <property type="entry name" value="PHD_TIF1_like"/>
    <property type="match status" value="1"/>
</dbReference>
<dbReference type="FunCoup" id="K7E9R3">
    <property type="interactions" value="680"/>
</dbReference>
<evidence type="ECO:0000256" key="4">
    <source>
        <dbReference type="ARBA" id="ARBA00022833"/>
    </source>
</evidence>
<dbReference type="InterPro" id="IPR043563">
    <property type="entry name" value="Sp110/Sp140/Sp140L-like"/>
</dbReference>
<proteinExistence type="predicted"/>
<dbReference type="SUPFAM" id="SSF57903">
    <property type="entry name" value="FYVE/PHD zinc finger"/>
    <property type="match status" value="1"/>
</dbReference>
<dbReference type="GO" id="GO:0000981">
    <property type="term" value="F:DNA-binding transcription factor activity, RNA polymerase II-specific"/>
    <property type="evidence" value="ECO:0000318"/>
    <property type="project" value="GO_Central"/>
</dbReference>
<dbReference type="InterPro" id="IPR004865">
    <property type="entry name" value="HSR_dom"/>
</dbReference>
<dbReference type="eggNOG" id="KOG2177">
    <property type="taxonomic scope" value="Eukaryota"/>
</dbReference>
<dbReference type="GO" id="GO:0006357">
    <property type="term" value="P:regulation of transcription by RNA polymerase II"/>
    <property type="evidence" value="ECO:0000318"/>
    <property type="project" value="GO_Central"/>
</dbReference>
<dbReference type="AlphaFoldDB" id="K7E9R3"/>
<gene>
    <name evidence="13" type="primary">LOC100083172</name>
</gene>
<organism evidence="13 14">
    <name type="scientific">Ornithorhynchus anatinus</name>
    <name type="common">Duckbill platypus</name>
    <dbReference type="NCBI Taxonomy" id="9258"/>
    <lineage>
        <taxon>Eukaryota</taxon>
        <taxon>Metazoa</taxon>
        <taxon>Chordata</taxon>
        <taxon>Craniata</taxon>
        <taxon>Vertebrata</taxon>
        <taxon>Euteleostomi</taxon>
        <taxon>Mammalia</taxon>
        <taxon>Monotremata</taxon>
        <taxon>Ornithorhynchidae</taxon>
        <taxon>Ornithorhynchus</taxon>
    </lineage>
</organism>
<evidence type="ECO:0000256" key="3">
    <source>
        <dbReference type="ARBA" id="ARBA00022771"/>
    </source>
</evidence>
<dbReference type="InterPro" id="IPR000770">
    <property type="entry name" value="SAND_dom"/>
</dbReference>
<dbReference type="Gene3D" id="1.20.920.10">
    <property type="entry name" value="Bromodomain-like"/>
    <property type="match status" value="1"/>
</dbReference>
<dbReference type="SUPFAM" id="SSF47370">
    <property type="entry name" value="Bromodomain"/>
    <property type="match status" value="1"/>
</dbReference>
<feature type="domain" description="Bromo" evidence="9">
    <location>
        <begin position="499"/>
        <end position="556"/>
    </location>
</feature>
<keyword evidence="2" id="KW-0479">Metal-binding</keyword>
<dbReference type="SUPFAM" id="SSF63763">
    <property type="entry name" value="SAND domain-like"/>
    <property type="match status" value="2"/>
</dbReference>
<dbReference type="InterPro" id="IPR011011">
    <property type="entry name" value="Znf_FYVE_PHD"/>
</dbReference>
<dbReference type="PANTHER" id="PTHR46386">
    <property type="entry name" value="NUCLEAR BODY PROTEIN SP140"/>
    <property type="match status" value="1"/>
</dbReference>
<dbReference type="InterPro" id="IPR001965">
    <property type="entry name" value="Znf_PHD"/>
</dbReference>
<dbReference type="PROSITE" id="PS50864">
    <property type="entry name" value="SAND"/>
    <property type="match status" value="2"/>
</dbReference>
<dbReference type="SMART" id="SM00249">
    <property type="entry name" value="PHD"/>
    <property type="match status" value="1"/>
</dbReference>
<reference evidence="13" key="3">
    <citation type="submission" date="2025-09" db="UniProtKB">
        <authorList>
            <consortium name="Ensembl"/>
        </authorList>
    </citation>
    <scope>IDENTIFICATION</scope>
    <source>
        <strain evidence="13">Glennie</strain>
    </source>
</reference>
<evidence type="ECO:0000313" key="13">
    <source>
        <dbReference type="Ensembl" id="ENSOANP00000030270.2"/>
    </source>
</evidence>
<dbReference type="InterPro" id="IPR019787">
    <property type="entry name" value="Znf_PHD-finger"/>
</dbReference>
<evidence type="ECO:0008006" key="15">
    <source>
        <dbReference type="Google" id="ProtNLM"/>
    </source>
</evidence>
<dbReference type="Proteomes" id="UP000002279">
    <property type="component" value="Chromosome 7"/>
</dbReference>
<dbReference type="Gene3D" id="3.30.40.10">
    <property type="entry name" value="Zinc/RING finger domain, C3HC4 (zinc finger)"/>
    <property type="match status" value="1"/>
</dbReference>
<reference evidence="13" key="2">
    <citation type="submission" date="2025-08" db="UniProtKB">
        <authorList>
            <consortium name="Ensembl"/>
        </authorList>
    </citation>
    <scope>IDENTIFICATION</scope>
    <source>
        <strain evidence="13">Glennie</strain>
    </source>
</reference>
<keyword evidence="14" id="KW-1185">Reference proteome</keyword>
<dbReference type="SMART" id="SM00258">
    <property type="entry name" value="SAND"/>
    <property type="match status" value="2"/>
</dbReference>
<dbReference type="PROSITE" id="PS51414">
    <property type="entry name" value="HSR"/>
    <property type="match status" value="1"/>
</dbReference>
<name>K7E9R3_ORNAN</name>
<dbReference type="Pfam" id="PF01342">
    <property type="entry name" value="SAND"/>
    <property type="match status" value="2"/>
</dbReference>
<reference evidence="13 14" key="1">
    <citation type="journal article" date="2008" name="Nature">
        <title>Genome analysis of the platypus reveals unique signatures of evolution.</title>
        <authorList>
            <person name="Warren W.C."/>
            <person name="Hillier L.W."/>
            <person name="Marshall Graves J.A."/>
            <person name="Birney E."/>
            <person name="Ponting C.P."/>
            <person name="Grutzner F."/>
            <person name="Belov K."/>
            <person name="Miller W."/>
            <person name="Clarke L."/>
            <person name="Chinwalla A.T."/>
            <person name="Yang S.P."/>
            <person name="Heger A."/>
            <person name="Locke D.P."/>
            <person name="Miethke P."/>
            <person name="Waters P.D."/>
            <person name="Veyrunes F."/>
            <person name="Fulton L."/>
            <person name="Fulton B."/>
            <person name="Graves T."/>
            <person name="Wallis J."/>
            <person name="Puente X.S."/>
            <person name="Lopez-Otin C."/>
            <person name="Ordonez G.R."/>
            <person name="Eichler E.E."/>
            <person name="Chen L."/>
            <person name="Cheng Z."/>
            <person name="Deakin J.E."/>
            <person name="Alsop A."/>
            <person name="Thompson K."/>
            <person name="Kirby P."/>
            <person name="Papenfuss A.T."/>
            <person name="Wakefield M.J."/>
            <person name="Olender T."/>
            <person name="Lancet D."/>
            <person name="Huttley G.A."/>
            <person name="Smit A.F."/>
            <person name="Pask A."/>
            <person name="Temple-Smith P."/>
            <person name="Batzer M.A."/>
            <person name="Walker J.A."/>
            <person name="Konkel M.K."/>
            <person name="Harris R.S."/>
            <person name="Whittington C.M."/>
            <person name="Wong E.S."/>
            <person name="Gemmell N.J."/>
            <person name="Buschiazzo E."/>
            <person name="Vargas Jentzsch I.M."/>
            <person name="Merkel A."/>
            <person name="Schmitz J."/>
            <person name="Zemann A."/>
            <person name="Churakov G."/>
            <person name="Kriegs J.O."/>
            <person name="Brosius J."/>
            <person name="Murchison E.P."/>
            <person name="Sachidanandam R."/>
            <person name="Smith C."/>
            <person name="Hannon G.J."/>
            <person name="Tsend-Ayush E."/>
            <person name="McMillan D."/>
            <person name="Attenborough R."/>
            <person name="Rens W."/>
            <person name="Ferguson-Smith M."/>
            <person name="Lefevre C.M."/>
            <person name="Sharp J.A."/>
            <person name="Nicholas K.R."/>
            <person name="Ray D.A."/>
            <person name="Kube M."/>
            <person name="Reinhardt R."/>
            <person name="Pringle T.H."/>
            <person name="Taylor J."/>
            <person name="Jones R.C."/>
            <person name="Nixon B."/>
            <person name="Dacheux J.L."/>
            <person name="Niwa H."/>
            <person name="Sekita Y."/>
            <person name="Huang X."/>
            <person name="Stark A."/>
            <person name="Kheradpour P."/>
            <person name="Kellis M."/>
            <person name="Flicek P."/>
            <person name="Chen Y."/>
            <person name="Webber C."/>
            <person name="Hardison R."/>
            <person name="Nelson J."/>
            <person name="Hallsworth-Pepin K."/>
            <person name="Delehaunty K."/>
            <person name="Markovic C."/>
            <person name="Minx P."/>
            <person name="Feng Y."/>
            <person name="Kremitzki C."/>
            <person name="Mitreva M."/>
            <person name="Glasscock J."/>
            <person name="Wylie T."/>
            <person name="Wohldmann P."/>
            <person name="Thiru P."/>
            <person name="Nhan M.N."/>
            <person name="Pohl C.S."/>
            <person name="Smith S.M."/>
            <person name="Hou S."/>
            <person name="Nefedov M."/>
            <person name="de Jong P.J."/>
            <person name="Renfree M.B."/>
            <person name="Mardis E.R."/>
            <person name="Wilson R.K."/>
        </authorList>
    </citation>
    <scope>NUCLEOTIDE SEQUENCE [LARGE SCALE GENOMIC DNA]</scope>
    <source>
        <strain evidence="13 14">Glennie</strain>
    </source>
</reference>
<evidence type="ECO:0000259" key="9">
    <source>
        <dbReference type="PROSITE" id="PS50014"/>
    </source>
</evidence>
<evidence type="ECO:0000256" key="6">
    <source>
        <dbReference type="PROSITE-ProRule" id="PRU00035"/>
    </source>
</evidence>
<dbReference type="HOGENOM" id="CLU_074732_0_1_1"/>
<dbReference type="Pfam" id="PF00439">
    <property type="entry name" value="Bromodomain"/>
    <property type="match status" value="1"/>
</dbReference>
<evidence type="ECO:0000256" key="7">
    <source>
        <dbReference type="PROSITE-ProRule" id="PRU00146"/>
    </source>
</evidence>
<feature type="domain" description="SAND" evidence="11">
    <location>
        <begin position="314"/>
        <end position="382"/>
    </location>
</feature>
<sequence>MDPKLEKQLLIKFREKKLAISDAVNKLFPFIYSLRDQALISNRMLQHYKNESVPMKERIYNVLEKLEKNFNKKVLKVLFSRNNVKEYPDLKRIRRTFEDVLSEDSSPERSDSERPAKISNVRSSPQDTRRVENPLLRRKKLRKTLLINSIRRRGLRKQNLRTTLKRPTLRKSARQSQSQSVDFRSPQLPVTCSKASGTLYQEKMKKGSLEKCIMDANGNWLTLREFEIKGKREHFKNWRKSISCGGHTLEWLQKERLIPKPPTQYRRRKRVVRKKLPLKESQRPAPGAGREESGATAGLPAYLKPLADVNSFLVTCGEVVGNLYKNRFASGSRGKCIRTDKHWFTPEEFLNSADKIDFLSWFKEIRASDIPLQTLIEKKILRLHTNQCRCLLCTEGTPHPENDDECAVCRNGGMLICCDSCPNSFHEDCHIPKALSSSPEWICTYCRMEKAEKRCPPNVARHPELQVLKMKMLPEELLKCEFLLLKIFCLYDSKIFIEDPERIKDYYQHIKEPMWLNLIKERLHQGMYNTIEGFVLDMRLIFKNCWKFNKNNKFGQMGIKLKKVFEKNFKQVFSIQEIEEAC</sequence>
<dbReference type="RefSeq" id="XP_028925358.1">
    <property type="nucleotide sequence ID" value="XM_029069525.2"/>
</dbReference>
<dbReference type="InterPro" id="IPR010919">
    <property type="entry name" value="SAND-like_dom_sf"/>
</dbReference>
<evidence type="ECO:0000259" key="10">
    <source>
        <dbReference type="PROSITE" id="PS50016"/>
    </source>
</evidence>
<evidence type="ECO:0000313" key="14">
    <source>
        <dbReference type="Proteomes" id="UP000002279"/>
    </source>
</evidence>
<accession>K7E9R3</accession>
<dbReference type="CDD" id="cd05501">
    <property type="entry name" value="Bromo_SP100C_like"/>
    <property type="match status" value="1"/>
</dbReference>
<dbReference type="GO" id="GO:0008270">
    <property type="term" value="F:zinc ion binding"/>
    <property type="evidence" value="ECO:0007669"/>
    <property type="project" value="UniProtKB-KW"/>
</dbReference>
<dbReference type="GeneID" id="100083172"/>
<dbReference type="PRINTS" id="PR00503">
    <property type="entry name" value="BROMODOMAIN"/>
</dbReference>
<feature type="domain" description="SAND" evidence="11">
    <location>
        <begin position="178"/>
        <end position="259"/>
    </location>
</feature>
<feature type="domain" description="HSR" evidence="12">
    <location>
        <begin position="1"/>
        <end position="102"/>
    </location>
</feature>
<keyword evidence="3 7" id="KW-0863">Zinc-finger</keyword>
<dbReference type="GeneTree" id="ENSGT00940000155124"/>
<keyword evidence="5 6" id="KW-0103">Bromodomain</keyword>
<dbReference type="Pfam" id="PF00628">
    <property type="entry name" value="PHD"/>
    <property type="match status" value="1"/>
</dbReference>
<feature type="compositionally biased region" description="Basic and acidic residues" evidence="8">
    <location>
        <begin position="106"/>
        <end position="116"/>
    </location>
</feature>
<evidence type="ECO:0000256" key="2">
    <source>
        <dbReference type="ARBA" id="ARBA00022723"/>
    </source>
</evidence>
<dbReference type="OMA" id="CMENPQT"/>
<dbReference type="PROSITE" id="PS50016">
    <property type="entry name" value="ZF_PHD_2"/>
    <property type="match status" value="1"/>
</dbReference>
<dbReference type="SMART" id="SM00297">
    <property type="entry name" value="BROMO"/>
    <property type="match status" value="1"/>
</dbReference>
<dbReference type="PROSITE" id="PS50014">
    <property type="entry name" value="BROMODOMAIN_2"/>
    <property type="match status" value="1"/>
</dbReference>
<feature type="region of interest" description="Disordered" evidence="8">
    <location>
        <begin position="101"/>
        <end position="135"/>
    </location>
</feature>
<dbReference type="InterPro" id="IPR001487">
    <property type="entry name" value="Bromodomain"/>
</dbReference>
<dbReference type="Pfam" id="PF03172">
    <property type="entry name" value="HSR"/>
    <property type="match status" value="1"/>
</dbReference>
<feature type="region of interest" description="Disordered" evidence="8">
    <location>
        <begin position="165"/>
        <end position="185"/>
    </location>
</feature>
<evidence type="ECO:0000256" key="1">
    <source>
        <dbReference type="ARBA" id="ARBA00022553"/>
    </source>
</evidence>